<comment type="caution">
    <text evidence="2">The sequence shown here is derived from an EMBL/GenBank/DDBJ whole genome shotgun (WGS) entry which is preliminary data.</text>
</comment>
<evidence type="ECO:0000313" key="2">
    <source>
        <dbReference type="EMBL" id="KAJ7950587.1"/>
    </source>
</evidence>
<protein>
    <submittedName>
        <fullName evidence="2">Uncharacterized protein</fullName>
    </submittedName>
</protein>
<dbReference type="Proteomes" id="UP001163823">
    <property type="component" value="Chromosome 11"/>
</dbReference>
<organism evidence="2 3">
    <name type="scientific">Quillaja saponaria</name>
    <name type="common">Soap bark tree</name>
    <dbReference type="NCBI Taxonomy" id="32244"/>
    <lineage>
        <taxon>Eukaryota</taxon>
        <taxon>Viridiplantae</taxon>
        <taxon>Streptophyta</taxon>
        <taxon>Embryophyta</taxon>
        <taxon>Tracheophyta</taxon>
        <taxon>Spermatophyta</taxon>
        <taxon>Magnoliopsida</taxon>
        <taxon>eudicotyledons</taxon>
        <taxon>Gunneridae</taxon>
        <taxon>Pentapetalae</taxon>
        <taxon>rosids</taxon>
        <taxon>fabids</taxon>
        <taxon>Fabales</taxon>
        <taxon>Quillajaceae</taxon>
        <taxon>Quillaja</taxon>
    </lineage>
</organism>
<feature type="region of interest" description="Disordered" evidence="1">
    <location>
        <begin position="8"/>
        <end position="36"/>
    </location>
</feature>
<feature type="compositionally biased region" description="Polar residues" evidence="1">
    <location>
        <begin position="11"/>
        <end position="20"/>
    </location>
</feature>
<evidence type="ECO:0000256" key="1">
    <source>
        <dbReference type="SAM" id="MobiDB-lite"/>
    </source>
</evidence>
<proteinExistence type="predicted"/>
<keyword evidence="3" id="KW-1185">Reference proteome</keyword>
<dbReference type="AlphaFoldDB" id="A0AAD7L3B2"/>
<sequence length="84" mass="9617">MHYVLLLRSTPDYTTNNVHSPPSIDPDRSLPPSKHLKKHSEPIFINAQVKKCLIRCKFHFKPTSRGYLAKFANSKGLDFIPGNR</sequence>
<dbReference type="KEGG" id="qsa:O6P43_026763"/>
<gene>
    <name evidence="2" type="ORF">O6P43_026763</name>
</gene>
<reference evidence="2" key="1">
    <citation type="journal article" date="2023" name="Science">
        <title>Elucidation of the pathway for biosynthesis of saponin adjuvants from the soapbark tree.</title>
        <authorList>
            <person name="Reed J."/>
            <person name="Orme A."/>
            <person name="El-Demerdash A."/>
            <person name="Owen C."/>
            <person name="Martin L.B.B."/>
            <person name="Misra R.C."/>
            <person name="Kikuchi S."/>
            <person name="Rejzek M."/>
            <person name="Martin A.C."/>
            <person name="Harkess A."/>
            <person name="Leebens-Mack J."/>
            <person name="Louveau T."/>
            <person name="Stephenson M.J."/>
            <person name="Osbourn A."/>
        </authorList>
    </citation>
    <scope>NUCLEOTIDE SEQUENCE</scope>
    <source>
        <strain evidence="2">S10</strain>
    </source>
</reference>
<evidence type="ECO:0000313" key="3">
    <source>
        <dbReference type="Proteomes" id="UP001163823"/>
    </source>
</evidence>
<name>A0AAD7L3B2_QUISA</name>
<accession>A0AAD7L3B2</accession>
<dbReference type="EMBL" id="JARAOO010000011">
    <property type="protein sequence ID" value="KAJ7950587.1"/>
    <property type="molecule type" value="Genomic_DNA"/>
</dbReference>